<keyword evidence="3" id="KW-1185">Reference proteome</keyword>
<dbReference type="Proteomes" id="UP001606303">
    <property type="component" value="Unassembled WGS sequence"/>
</dbReference>
<proteinExistence type="predicted"/>
<accession>A0ABW7H4T4</accession>
<dbReference type="EMBL" id="JBIGIB010000008">
    <property type="protein sequence ID" value="MFG6469243.1"/>
    <property type="molecule type" value="Genomic_DNA"/>
</dbReference>
<sequence>MKTAVLLLLAAAGLSGCGLLYDIAQDRALDSCDRAYSAQDRTACRKANSQSYEDYEAQRKRLKEGKPG</sequence>
<name>A0ABW7H4T4_9BURK</name>
<dbReference type="PROSITE" id="PS51257">
    <property type="entry name" value="PROKAR_LIPOPROTEIN"/>
    <property type="match status" value="1"/>
</dbReference>
<dbReference type="RefSeq" id="WP_394387638.1">
    <property type="nucleotide sequence ID" value="NZ_JBIGIB010000008.1"/>
</dbReference>
<evidence type="ECO:0000256" key="1">
    <source>
        <dbReference type="SAM" id="SignalP"/>
    </source>
</evidence>
<protein>
    <recommendedName>
        <fullName evidence="4">Lipoprotein</fullName>
    </recommendedName>
</protein>
<feature type="signal peptide" evidence="1">
    <location>
        <begin position="1"/>
        <end position="20"/>
    </location>
</feature>
<organism evidence="2 3">
    <name type="scientific">Pelomonas baiyunensis</name>
    <dbReference type="NCBI Taxonomy" id="3299026"/>
    <lineage>
        <taxon>Bacteria</taxon>
        <taxon>Pseudomonadati</taxon>
        <taxon>Pseudomonadota</taxon>
        <taxon>Betaproteobacteria</taxon>
        <taxon>Burkholderiales</taxon>
        <taxon>Sphaerotilaceae</taxon>
        <taxon>Roseateles</taxon>
    </lineage>
</organism>
<reference evidence="2 3" key="1">
    <citation type="submission" date="2024-08" db="EMBL/GenBank/DDBJ databases">
        <authorList>
            <person name="Lu H."/>
        </authorList>
    </citation>
    <scope>NUCLEOTIDE SEQUENCE [LARGE SCALE GENOMIC DNA]</scope>
    <source>
        <strain evidence="2 3">BYS87W</strain>
    </source>
</reference>
<gene>
    <name evidence="2" type="ORF">ACG01O_21675</name>
</gene>
<comment type="caution">
    <text evidence="2">The sequence shown here is derived from an EMBL/GenBank/DDBJ whole genome shotgun (WGS) entry which is preliminary data.</text>
</comment>
<evidence type="ECO:0000313" key="3">
    <source>
        <dbReference type="Proteomes" id="UP001606303"/>
    </source>
</evidence>
<evidence type="ECO:0000313" key="2">
    <source>
        <dbReference type="EMBL" id="MFG6469243.1"/>
    </source>
</evidence>
<keyword evidence="1" id="KW-0732">Signal</keyword>
<feature type="chain" id="PRO_5045734258" description="Lipoprotein" evidence="1">
    <location>
        <begin position="21"/>
        <end position="68"/>
    </location>
</feature>
<evidence type="ECO:0008006" key="4">
    <source>
        <dbReference type="Google" id="ProtNLM"/>
    </source>
</evidence>